<evidence type="ECO:0000256" key="3">
    <source>
        <dbReference type="ARBA" id="ARBA00023163"/>
    </source>
</evidence>
<dbReference type="SUPFAM" id="SSF46689">
    <property type="entry name" value="Homeodomain-like"/>
    <property type="match status" value="1"/>
</dbReference>
<name>A0A1C3W0L8_9HYPH</name>
<sequence length="187" mass="20887">MSTRIVILNCALDELQAAGLDKLSLRAVGKRAGMTPMAVYRHFRDKADLLHALGDHALSQWQARVEHIQDVDLRGWIDAVTRAFIELALDSPALFDAAFVLKTRAERIYPQDFKGERSPVIGAFAVRLADGQRRGLVREGDTLEIAIFSWAMLQGLIGLHRSGRFNLSREDFTDMCLRALAGIINKD</sequence>
<dbReference type="InterPro" id="IPR050109">
    <property type="entry name" value="HTH-type_TetR-like_transc_reg"/>
</dbReference>
<gene>
    <name evidence="6" type="ORF">GA0061103_4632</name>
</gene>
<dbReference type="OrthoDB" id="329481at2"/>
<dbReference type="PROSITE" id="PS50977">
    <property type="entry name" value="HTH_TETR_2"/>
    <property type="match status" value="1"/>
</dbReference>
<evidence type="ECO:0000256" key="2">
    <source>
        <dbReference type="ARBA" id="ARBA00023125"/>
    </source>
</evidence>
<accession>A0A1C3W0L8</accession>
<dbReference type="SUPFAM" id="SSF48498">
    <property type="entry name" value="Tetracyclin repressor-like, C-terminal domain"/>
    <property type="match status" value="1"/>
</dbReference>
<dbReference type="Pfam" id="PF13305">
    <property type="entry name" value="TetR_C_33"/>
    <property type="match status" value="1"/>
</dbReference>
<feature type="domain" description="HTH tetR-type" evidence="5">
    <location>
        <begin position="1"/>
        <end position="61"/>
    </location>
</feature>
<dbReference type="InterPro" id="IPR036271">
    <property type="entry name" value="Tet_transcr_reg_TetR-rel_C_sf"/>
</dbReference>
<dbReference type="PANTHER" id="PTHR30055">
    <property type="entry name" value="HTH-TYPE TRANSCRIPTIONAL REGULATOR RUTR"/>
    <property type="match status" value="1"/>
</dbReference>
<proteinExistence type="predicted"/>
<dbReference type="InterPro" id="IPR009057">
    <property type="entry name" value="Homeodomain-like_sf"/>
</dbReference>
<dbReference type="GO" id="GO:0000976">
    <property type="term" value="F:transcription cis-regulatory region binding"/>
    <property type="evidence" value="ECO:0007669"/>
    <property type="project" value="TreeGrafter"/>
</dbReference>
<dbReference type="EMBL" id="FMAG01000004">
    <property type="protein sequence ID" value="SCB33511.1"/>
    <property type="molecule type" value="Genomic_DNA"/>
</dbReference>
<dbReference type="Proteomes" id="UP000199101">
    <property type="component" value="Unassembled WGS sequence"/>
</dbReference>
<dbReference type="Pfam" id="PF00440">
    <property type="entry name" value="TetR_N"/>
    <property type="match status" value="1"/>
</dbReference>
<reference evidence="7" key="1">
    <citation type="submission" date="2016-08" db="EMBL/GenBank/DDBJ databases">
        <authorList>
            <person name="Varghese N."/>
            <person name="Submissions Spin"/>
        </authorList>
    </citation>
    <scope>NUCLEOTIDE SEQUENCE [LARGE SCALE GENOMIC DNA]</scope>
    <source>
        <strain evidence="7">HAMBI 2975</strain>
    </source>
</reference>
<dbReference type="InterPro" id="IPR001647">
    <property type="entry name" value="HTH_TetR"/>
</dbReference>
<dbReference type="GO" id="GO:0003700">
    <property type="term" value="F:DNA-binding transcription factor activity"/>
    <property type="evidence" value="ECO:0007669"/>
    <property type="project" value="TreeGrafter"/>
</dbReference>
<protein>
    <submittedName>
        <fullName evidence="6">Transcriptional regulator, TetR family</fullName>
    </submittedName>
</protein>
<keyword evidence="7" id="KW-1185">Reference proteome</keyword>
<evidence type="ECO:0000256" key="4">
    <source>
        <dbReference type="PROSITE-ProRule" id="PRU00335"/>
    </source>
</evidence>
<dbReference type="RefSeq" id="WP_092713401.1">
    <property type="nucleotide sequence ID" value="NZ_FMAG01000004.1"/>
</dbReference>
<evidence type="ECO:0000256" key="1">
    <source>
        <dbReference type="ARBA" id="ARBA00023015"/>
    </source>
</evidence>
<evidence type="ECO:0000313" key="6">
    <source>
        <dbReference type="EMBL" id="SCB33511.1"/>
    </source>
</evidence>
<keyword evidence="3" id="KW-0804">Transcription</keyword>
<dbReference type="PRINTS" id="PR00455">
    <property type="entry name" value="HTHTETR"/>
</dbReference>
<dbReference type="STRING" id="410764.GA0061103_4632"/>
<evidence type="ECO:0000259" key="5">
    <source>
        <dbReference type="PROSITE" id="PS50977"/>
    </source>
</evidence>
<evidence type="ECO:0000313" key="7">
    <source>
        <dbReference type="Proteomes" id="UP000199101"/>
    </source>
</evidence>
<dbReference type="AlphaFoldDB" id="A0A1C3W0L8"/>
<dbReference type="InterPro" id="IPR025996">
    <property type="entry name" value="MT1864/Rv1816-like_C"/>
</dbReference>
<keyword evidence="1" id="KW-0805">Transcription regulation</keyword>
<dbReference type="Gene3D" id="1.10.357.10">
    <property type="entry name" value="Tetracycline Repressor, domain 2"/>
    <property type="match status" value="1"/>
</dbReference>
<feature type="DNA-binding region" description="H-T-H motif" evidence="4">
    <location>
        <begin position="24"/>
        <end position="43"/>
    </location>
</feature>
<organism evidence="6 7">
    <name type="scientific">Rhizobium multihospitium</name>
    <dbReference type="NCBI Taxonomy" id="410764"/>
    <lineage>
        <taxon>Bacteria</taxon>
        <taxon>Pseudomonadati</taxon>
        <taxon>Pseudomonadota</taxon>
        <taxon>Alphaproteobacteria</taxon>
        <taxon>Hyphomicrobiales</taxon>
        <taxon>Rhizobiaceae</taxon>
        <taxon>Rhizobium/Agrobacterium group</taxon>
        <taxon>Rhizobium</taxon>
    </lineage>
</organism>
<keyword evidence="2 4" id="KW-0238">DNA-binding</keyword>
<dbReference type="PANTHER" id="PTHR30055:SF220">
    <property type="entry name" value="TETR-FAMILY REGULATORY PROTEIN"/>
    <property type="match status" value="1"/>
</dbReference>